<name>A0A2H0C1M9_9BACT</name>
<protein>
    <submittedName>
        <fullName evidence="2">Uncharacterized protein</fullName>
    </submittedName>
</protein>
<dbReference type="EMBL" id="PCTC01000012">
    <property type="protein sequence ID" value="PIP63792.1"/>
    <property type="molecule type" value="Genomic_DNA"/>
</dbReference>
<dbReference type="AlphaFoldDB" id="A0A2H0C1M9"/>
<accession>A0A2H0C1M9</accession>
<evidence type="ECO:0000313" key="2">
    <source>
        <dbReference type="EMBL" id="PIP63792.1"/>
    </source>
</evidence>
<sequence length="66" mass="7638">MTIKKQSNLKKLDILLLILFPVLATFTSLLLKTNYFISTILFFVVPSIYYSLRTPYAIKKLLPLLC</sequence>
<keyword evidence="1" id="KW-0472">Membrane</keyword>
<evidence type="ECO:0000256" key="1">
    <source>
        <dbReference type="SAM" id="Phobius"/>
    </source>
</evidence>
<comment type="caution">
    <text evidence="2">The sequence shown here is derived from an EMBL/GenBank/DDBJ whole genome shotgun (WGS) entry which is preliminary data.</text>
</comment>
<keyword evidence="1" id="KW-0812">Transmembrane</keyword>
<gene>
    <name evidence="2" type="ORF">COW97_00500</name>
</gene>
<organism evidence="2 3">
    <name type="scientific">Candidatus Roizmanbacteria bacterium CG22_combo_CG10-13_8_21_14_all_34_12</name>
    <dbReference type="NCBI Taxonomy" id="1974860"/>
    <lineage>
        <taxon>Bacteria</taxon>
        <taxon>Candidatus Roizmaniibacteriota</taxon>
    </lineage>
</organism>
<feature type="transmembrane region" description="Helical" evidence="1">
    <location>
        <begin position="35"/>
        <end position="52"/>
    </location>
</feature>
<keyword evidence="1" id="KW-1133">Transmembrane helix</keyword>
<proteinExistence type="predicted"/>
<feature type="transmembrane region" description="Helical" evidence="1">
    <location>
        <begin position="12"/>
        <end position="29"/>
    </location>
</feature>
<dbReference type="Proteomes" id="UP000229699">
    <property type="component" value="Unassembled WGS sequence"/>
</dbReference>
<reference evidence="2 3" key="1">
    <citation type="submission" date="2017-09" db="EMBL/GenBank/DDBJ databases">
        <title>Depth-based differentiation of microbial function through sediment-hosted aquifers and enrichment of novel symbionts in the deep terrestrial subsurface.</title>
        <authorList>
            <person name="Probst A.J."/>
            <person name="Ladd B."/>
            <person name="Jarett J.K."/>
            <person name="Geller-Mcgrath D.E."/>
            <person name="Sieber C.M."/>
            <person name="Emerson J.B."/>
            <person name="Anantharaman K."/>
            <person name="Thomas B.C."/>
            <person name="Malmstrom R."/>
            <person name="Stieglmeier M."/>
            <person name="Klingl A."/>
            <person name="Woyke T."/>
            <person name="Ryan C.M."/>
            <person name="Banfield J.F."/>
        </authorList>
    </citation>
    <scope>NUCLEOTIDE SEQUENCE [LARGE SCALE GENOMIC DNA]</scope>
    <source>
        <strain evidence="2">CG22_combo_CG10-13_8_21_14_all_34_12</strain>
    </source>
</reference>
<evidence type="ECO:0000313" key="3">
    <source>
        <dbReference type="Proteomes" id="UP000229699"/>
    </source>
</evidence>